<dbReference type="HOGENOM" id="CLU_2051132_0_0_1"/>
<organism evidence="1 2">
    <name type="scientific">Sphaerobolus stellatus (strain SS14)</name>
    <dbReference type="NCBI Taxonomy" id="990650"/>
    <lineage>
        <taxon>Eukaryota</taxon>
        <taxon>Fungi</taxon>
        <taxon>Dikarya</taxon>
        <taxon>Basidiomycota</taxon>
        <taxon>Agaricomycotina</taxon>
        <taxon>Agaricomycetes</taxon>
        <taxon>Phallomycetidae</taxon>
        <taxon>Geastrales</taxon>
        <taxon>Sphaerobolaceae</taxon>
        <taxon>Sphaerobolus</taxon>
    </lineage>
</organism>
<evidence type="ECO:0000313" key="2">
    <source>
        <dbReference type="Proteomes" id="UP000054279"/>
    </source>
</evidence>
<dbReference type="AlphaFoldDB" id="A0A0C9TN70"/>
<keyword evidence="2" id="KW-1185">Reference proteome</keyword>
<dbReference type="Proteomes" id="UP000054279">
    <property type="component" value="Unassembled WGS sequence"/>
</dbReference>
<dbReference type="EMBL" id="KN837243">
    <property type="protein sequence ID" value="KIJ31423.1"/>
    <property type="molecule type" value="Genomic_DNA"/>
</dbReference>
<accession>A0A0C9TN70</accession>
<proteinExistence type="predicted"/>
<name>A0A0C9TN70_SPHS4</name>
<protein>
    <submittedName>
        <fullName evidence="1">Uncharacterized protein</fullName>
    </submittedName>
</protein>
<reference evidence="1 2" key="1">
    <citation type="submission" date="2014-06" db="EMBL/GenBank/DDBJ databases">
        <title>Evolutionary Origins and Diversification of the Mycorrhizal Mutualists.</title>
        <authorList>
            <consortium name="DOE Joint Genome Institute"/>
            <consortium name="Mycorrhizal Genomics Consortium"/>
            <person name="Kohler A."/>
            <person name="Kuo A."/>
            <person name="Nagy L.G."/>
            <person name="Floudas D."/>
            <person name="Copeland A."/>
            <person name="Barry K.W."/>
            <person name="Cichocki N."/>
            <person name="Veneault-Fourrey C."/>
            <person name="LaButti K."/>
            <person name="Lindquist E.A."/>
            <person name="Lipzen A."/>
            <person name="Lundell T."/>
            <person name="Morin E."/>
            <person name="Murat C."/>
            <person name="Riley R."/>
            <person name="Ohm R."/>
            <person name="Sun H."/>
            <person name="Tunlid A."/>
            <person name="Henrissat B."/>
            <person name="Grigoriev I.V."/>
            <person name="Hibbett D.S."/>
            <person name="Martin F."/>
        </authorList>
    </citation>
    <scope>NUCLEOTIDE SEQUENCE [LARGE SCALE GENOMIC DNA]</scope>
    <source>
        <strain evidence="1 2">SS14</strain>
    </source>
</reference>
<evidence type="ECO:0000313" key="1">
    <source>
        <dbReference type="EMBL" id="KIJ31423.1"/>
    </source>
</evidence>
<sequence>MDGDADVSWGMSAAWVDVGADRDIRRRWKDYDGDFSWECDEDSWRVSKMPHIAARSPKASTRIIDSALSTQQISQALLHLKLKFGLRHQHLILRHPGKFDFPQARGNRQDVQARLCQPYK</sequence>
<gene>
    <name evidence="1" type="ORF">M422DRAFT_266966</name>
</gene>